<dbReference type="AlphaFoldDB" id="A0A428ZU71"/>
<name>A0A428ZU71_KIBAR</name>
<dbReference type="RefSeq" id="WP_037260389.1">
    <property type="nucleotide sequence ID" value="NZ_QHKI01000001.1"/>
</dbReference>
<dbReference type="OrthoDB" id="4731328at2"/>
<evidence type="ECO:0000313" key="2">
    <source>
        <dbReference type="Proteomes" id="UP000287547"/>
    </source>
</evidence>
<sequence length="140" mass="15544">MAGVFEVTTWWLVLAALWIASLTTVTWQELAVAAVCSVPCALVARKARHVLDVRWKRAPRWLRWVAALPGAVVQETLLVWRQALRRRDGETREIEVGTRRAVIVAMLSASPGTVVVNDRQSTVVVHAFGKPGPVERAVTR</sequence>
<organism evidence="1 2">
    <name type="scientific">Kibdelosporangium aridum</name>
    <dbReference type="NCBI Taxonomy" id="2030"/>
    <lineage>
        <taxon>Bacteria</taxon>
        <taxon>Bacillati</taxon>
        <taxon>Actinomycetota</taxon>
        <taxon>Actinomycetes</taxon>
        <taxon>Pseudonocardiales</taxon>
        <taxon>Pseudonocardiaceae</taxon>
        <taxon>Kibdelosporangium</taxon>
    </lineage>
</organism>
<comment type="caution">
    <text evidence="1">The sequence shown here is derived from an EMBL/GenBank/DDBJ whole genome shotgun (WGS) entry which is preliminary data.</text>
</comment>
<proteinExistence type="predicted"/>
<protein>
    <submittedName>
        <fullName evidence="1">Uncharacterized protein</fullName>
    </submittedName>
</protein>
<dbReference type="EMBL" id="QHKI01000001">
    <property type="protein sequence ID" value="RSM91620.1"/>
    <property type="molecule type" value="Genomic_DNA"/>
</dbReference>
<accession>A0A428ZU71</accession>
<gene>
    <name evidence="1" type="ORF">DMH04_01165</name>
</gene>
<reference evidence="1 2" key="1">
    <citation type="submission" date="2018-05" db="EMBL/GenBank/DDBJ databases">
        <title>Evolution of GPA BGCs.</title>
        <authorList>
            <person name="Waglechner N."/>
            <person name="Wright G.D."/>
        </authorList>
    </citation>
    <scope>NUCLEOTIDE SEQUENCE [LARGE SCALE GENOMIC DNA]</scope>
    <source>
        <strain evidence="1 2">A82846</strain>
    </source>
</reference>
<evidence type="ECO:0000313" key="1">
    <source>
        <dbReference type="EMBL" id="RSM91620.1"/>
    </source>
</evidence>
<dbReference type="Proteomes" id="UP000287547">
    <property type="component" value="Unassembled WGS sequence"/>
</dbReference>